<evidence type="ECO:0000313" key="4">
    <source>
        <dbReference type="Proteomes" id="UP000005408"/>
    </source>
</evidence>
<feature type="chain" id="PRO_5036465413" evidence="2">
    <location>
        <begin position="23"/>
        <end position="220"/>
    </location>
</feature>
<dbReference type="AlphaFoldDB" id="A0A8W8JCQ1"/>
<proteinExistence type="predicted"/>
<accession>A0A8W8JCQ1</accession>
<organism evidence="3 4">
    <name type="scientific">Magallana gigas</name>
    <name type="common">Pacific oyster</name>
    <name type="synonym">Crassostrea gigas</name>
    <dbReference type="NCBI Taxonomy" id="29159"/>
    <lineage>
        <taxon>Eukaryota</taxon>
        <taxon>Metazoa</taxon>
        <taxon>Spiralia</taxon>
        <taxon>Lophotrochozoa</taxon>
        <taxon>Mollusca</taxon>
        <taxon>Bivalvia</taxon>
        <taxon>Autobranchia</taxon>
        <taxon>Pteriomorphia</taxon>
        <taxon>Ostreida</taxon>
        <taxon>Ostreoidea</taxon>
        <taxon>Ostreidae</taxon>
        <taxon>Magallana</taxon>
    </lineage>
</organism>
<reference evidence="3" key="1">
    <citation type="submission" date="2022-08" db="UniProtKB">
        <authorList>
            <consortium name="EnsemblMetazoa"/>
        </authorList>
    </citation>
    <scope>IDENTIFICATION</scope>
    <source>
        <strain evidence="3">05x7-T-G4-1.051#20</strain>
    </source>
</reference>
<keyword evidence="1" id="KW-1133">Transmembrane helix</keyword>
<dbReference type="Gene3D" id="2.170.300.10">
    <property type="entry name" value="Tie2 ligand-binding domain superfamily"/>
    <property type="match status" value="1"/>
</dbReference>
<feature type="transmembrane region" description="Helical" evidence="1">
    <location>
        <begin position="184"/>
        <end position="204"/>
    </location>
</feature>
<dbReference type="OrthoDB" id="10252017at2759"/>
<dbReference type="Proteomes" id="UP000005408">
    <property type="component" value="Unassembled WGS sequence"/>
</dbReference>
<dbReference type="EnsemblMetazoa" id="G18275.1">
    <property type="protein sequence ID" value="G18275.1:cds"/>
    <property type="gene ID" value="G18275"/>
</dbReference>
<keyword evidence="1" id="KW-0812">Transmembrane</keyword>
<keyword evidence="2" id="KW-0732">Signal</keyword>
<evidence type="ECO:0000313" key="3">
    <source>
        <dbReference type="EnsemblMetazoa" id="G18275.1:cds"/>
    </source>
</evidence>
<feature type="signal peptide" evidence="2">
    <location>
        <begin position="1"/>
        <end position="22"/>
    </location>
</feature>
<keyword evidence="1" id="KW-0472">Membrane</keyword>
<keyword evidence="4" id="KW-1185">Reference proteome</keyword>
<name>A0A8W8JCQ1_MAGGI</name>
<protein>
    <submittedName>
        <fullName evidence="3">Uncharacterized protein</fullName>
    </submittedName>
</protein>
<sequence length="220" mass="25059">METVFTVLQMSFLFLFIDTSHSDLCKSTEGVLECCPGYAWNRIEERCKKCDAGKFGPRCEKVCPYPYYGNICVFKCDCNENLCNPSDGCSDRTNTSTTSSQKFRMLSLSSSDAERNNYRTNTSITSSQKFRMLSLSSSDAERNNFTGLYAITKETSTPNVPYNDDHTYTDEEAQYHEESLHSQYMQFVTVSLAVLVVVMCIIYVRTKSIVRRRLSTDTTC</sequence>
<evidence type="ECO:0000256" key="2">
    <source>
        <dbReference type="SAM" id="SignalP"/>
    </source>
</evidence>
<evidence type="ECO:0000256" key="1">
    <source>
        <dbReference type="SAM" id="Phobius"/>
    </source>
</evidence>